<dbReference type="AlphaFoldDB" id="A0AAJ0BEF0"/>
<gene>
    <name evidence="2" type="ORF">QBC47DRAFT_195660</name>
</gene>
<evidence type="ECO:0000313" key="3">
    <source>
        <dbReference type="Proteomes" id="UP001239445"/>
    </source>
</evidence>
<proteinExistence type="predicted"/>
<dbReference type="Proteomes" id="UP001239445">
    <property type="component" value="Unassembled WGS sequence"/>
</dbReference>
<feature type="region of interest" description="Disordered" evidence="1">
    <location>
        <begin position="209"/>
        <end position="233"/>
    </location>
</feature>
<comment type="caution">
    <text evidence="2">The sequence shown here is derived from an EMBL/GenBank/DDBJ whole genome shotgun (WGS) entry which is preliminary data.</text>
</comment>
<organism evidence="2 3">
    <name type="scientific">Echria macrotheca</name>
    <dbReference type="NCBI Taxonomy" id="438768"/>
    <lineage>
        <taxon>Eukaryota</taxon>
        <taxon>Fungi</taxon>
        <taxon>Dikarya</taxon>
        <taxon>Ascomycota</taxon>
        <taxon>Pezizomycotina</taxon>
        <taxon>Sordariomycetes</taxon>
        <taxon>Sordariomycetidae</taxon>
        <taxon>Sordariales</taxon>
        <taxon>Schizotheciaceae</taxon>
        <taxon>Echria</taxon>
    </lineage>
</organism>
<feature type="compositionally biased region" description="Polar residues" evidence="1">
    <location>
        <begin position="211"/>
        <end position="233"/>
    </location>
</feature>
<keyword evidence="3" id="KW-1185">Reference proteome</keyword>
<name>A0AAJ0BEF0_9PEZI</name>
<dbReference type="EMBL" id="MU839833">
    <property type="protein sequence ID" value="KAK1755764.1"/>
    <property type="molecule type" value="Genomic_DNA"/>
</dbReference>
<sequence length="233" mass="25962">MSPTFRVVLHGILQVLHHPFLADHLLDLRLRLRIKRIGVQHLDLTVSLGSFSSLPVVVFGKDAGEPARIIQRCCQLRPLPVQLSSQIRVSENLQPNQLGVLLDARCTTWGTTALLRWGIGTSSGDAGRAAHFADVQGQHLAIANLQFRQRLAIVGDELPVVIEVLRARLETGLHLDELSEQVDRGFRVDIEREQVLLVALRLRERDAKGNTPVTGQRVSRSPQSDRQQTVKLV</sequence>
<reference evidence="2" key="1">
    <citation type="submission" date="2023-06" db="EMBL/GenBank/DDBJ databases">
        <title>Genome-scale phylogeny and comparative genomics of the fungal order Sordariales.</title>
        <authorList>
            <consortium name="Lawrence Berkeley National Laboratory"/>
            <person name="Hensen N."/>
            <person name="Bonometti L."/>
            <person name="Westerberg I."/>
            <person name="Brannstrom I.O."/>
            <person name="Guillou S."/>
            <person name="Cros-Aarteil S."/>
            <person name="Calhoun S."/>
            <person name="Haridas S."/>
            <person name="Kuo A."/>
            <person name="Mondo S."/>
            <person name="Pangilinan J."/>
            <person name="Riley R."/>
            <person name="Labutti K."/>
            <person name="Andreopoulos B."/>
            <person name="Lipzen A."/>
            <person name="Chen C."/>
            <person name="Yanf M."/>
            <person name="Daum C."/>
            <person name="Ng V."/>
            <person name="Clum A."/>
            <person name="Steindorff A."/>
            <person name="Ohm R."/>
            <person name="Martin F."/>
            <person name="Silar P."/>
            <person name="Natvig D."/>
            <person name="Lalanne C."/>
            <person name="Gautier V."/>
            <person name="Ament-Velasquez S.L."/>
            <person name="Kruys A."/>
            <person name="Hutchinson M.I."/>
            <person name="Powell A.J."/>
            <person name="Barry K."/>
            <person name="Miller A.N."/>
            <person name="Grigoriev I.V."/>
            <person name="Debuchy R."/>
            <person name="Gladieux P."/>
            <person name="Thoren M.H."/>
            <person name="Johannesson H."/>
        </authorList>
    </citation>
    <scope>NUCLEOTIDE SEQUENCE</scope>
    <source>
        <strain evidence="2">PSN4</strain>
    </source>
</reference>
<evidence type="ECO:0000313" key="2">
    <source>
        <dbReference type="EMBL" id="KAK1755764.1"/>
    </source>
</evidence>
<evidence type="ECO:0000256" key="1">
    <source>
        <dbReference type="SAM" id="MobiDB-lite"/>
    </source>
</evidence>
<protein>
    <submittedName>
        <fullName evidence="2">Uncharacterized protein</fullName>
    </submittedName>
</protein>
<accession>A0AAJ0BEF0</accession>